<evidence type="ECO:0000256" key="4">
    <source>
        <dbReference type="RuleBase" id="RU003718"/>
    </source>
</evidence>
<organism evidence="6 7">
    <name type="scientific">Leptidea sinapis</name>
    <dbReference type="NCBI Taxonomy" id="189913"/>
    <lineage>
        <taxon>Eukaryota</taxon>
        <taxon>Metazoa</taxon>
        <taxon>Ecdysozoa</taxon>
        <taxon>Arthropoda</taxon>
        <taxon>Hexapoda</taxon>
        <taxon>Insecta</taxon>
        <taxon>Pterygota</taxon>
        <taxon>Neoptera</taxon>
        <taxon>Endopterygota</taxon>
        <taxon>Lepidoptera</taxon>
        <taxon>Glossata</taxon>
        <taxon>Ditrysia</taxon>
        <taxon>Papilionoidea</taxon>
        <taxon>Pieridae</taxon>
        <taxon>Dismorphiinae</taxon>
        <taxon>Leptidea</taxon>
    </lineage>
</organism>
<evidence type="ECO:0000256" key="2">
    <source>
        <dbReference type="ARBA" id="ARBA00022676"/>
    </source>
</evidence>
<dbReference type="PANTHER" id="PTHR48043">
    <property type="entry name" value="EG:EG0003.4 PROTEIN-RELATED"/>
    <property type="match status" value="1"/>
</dbReference>
<keyword evidence="3 4" id="KW-0808">Transferase</keyword>
<name>A0A5E4QRM3_9NEOP</name>
<dbReference type="SUPFAM" id="SSF53756">
    <property type="entry name" value="UDP-Glycosyltransferase/glycogen phosphorylase"/>
    <property type="match status" value="1"/>
</dbReference>
<dbReference type="GO" id="GO:0015020">
    <property type="term" value="F:glucuronosyltransferase activity"/>
    <property type="evidence" value="ECO:0007669"/>
    <property type="project" value="UniProtKB-EC"/>
</dbReference>
<evidence type="ECO:0000256" key="3">
    <source>
        <dbReference type="ARBA" id="ARBA00022679"/>
    </source>
</evidence>
<dbReference type="EMBL" id="FZQP02004556">
    <property type="protein sequence ID" value="VVD00224.1"/>
    <property type="molecule type" value="Genomic_DNA"/>
</dbReference>
<gene>
    <name evidence="6" type="ORF">LSINAPIS_LOCUS10912</name>
</gene>
<evidence type="ECO:0000256" key="1">
    <source>
        <dbReference type="ARBA" id="ARBA00009995"/>
    </source>
</evidence>
<evidence type="ECO:0000256" key="5">
    <source>
        <dbReference type="RuleBase" id="RU362059"/>
    </source>
</evidence>
<dbReference type="EC" id="2.4.1.17" evidence="5"/>
<keyword evidence="7" id="KW-1185">Reference proteome</keyword>
<evidence type="ECO:0000313" key="6">
    <source>
        <dbReference type="EMBL" id="VVD00224.1"/>
    </source>
</evidence>
<keyword evidence="5" id="KW-1133">Transmembrane helix</keyword>
<dbReference type="Gene3D" id="3.40.50.2000">
    <property type="entry name" value="Glycogen Phosphorylase B"/>
    <property type="match status" value="2"/>
</dbReference>
<comment type="catalytic activity">
    <reaction evidence="5">
        <text>glucuronate acceptor + UDP-alpha-D-glucuronate = acceptor beta-D-glucuronoside + UDP + H(+)</text>
        <dbReference type="Rhea" id="RHEA:21032"/>
        <dbReference type="ChEBI" id="CHEBI:15378"/>
        <dbReference type="ChEBI" id="CHEBI:58052"/>
        <dbReference type="ChEBI" id="CHEBI:58223"/>
        <dbReference type="ChEBI" id="CHEBI:132367"/>
        <dbReference type="ChEBI" id="CHEBI:132368"/>
        <dbReference type="EC" id="2.4.1.17"/>
    </reaction>
</comment>
<keyword evidence="2 4" id="KW-0328">Glycosyltransferase</keyword>
<dbReference type="Pfam" id="PF00201">
    <property type="entry name" value="UDPGT"/>
    <property type="match status" value="1"/>
</dbReference>
<dbReference type="InterPro" id="IPR002213">
    <property type="entry name" value="UDP_glucos_trans"/>
</dbReference>
<dbReference type="InterPro" id="IPR035595">
    <property type="entry name" value="UDP_glycos_trans_CS"/>
</dbReference>
<dbReference type="PANTHER" id="PTHR48043:SF159">
    <property type="entry name" value="EG:EG0003.4 PROTEIN-RELATED"/>
    <property type="match status" value="1"/>
</dbReference>
<sequence>MYNIYVIILYTLVKATNGARILAVFPGPSISHQVIFRPLTQELVRRGHQVTVITPNPTFEKGKGPENLTEIDVHDISYKMKEDFVETADFGRKDLVFDQIIHSLEQLSGIFADQTKSSDVQSILNDKNISFDLLLIEACVRPTLIFSHLYKVPVIQVSSFGMMLGSAEIVGSPTHPFLYPTIMHQRLYNLSFWEKIDELYKHLKMKSMYDSSEFKELEMFESILGVDLPSYNVLKNNVDMLFLNIHPIWTDNQPLPTNVISIWGIHKTTLNELPQDLKSYLDSSKKGVIYMSLGSNAPSSRLPQEILQIFIRVFSQLQYDVLWKWEKDELPGKPKNVKISKWFPQSDLLYHPNIKLFITQGGLQSTEEAINAGVPLIGMPMHGDQWYNVEKYAHHRIGIRLEMDTLTETQLKTTIDKVMMDKSYQENIVRLRSLLSDEPQKALDRAVWWTEYVLRHGGAKHLRSPAANMSWMEYYEIQFIVTILLLIITCKIFIVIFLCFVWKYVLHNFIKKHKIKKS</sequence>
<evidence type="ECO:0000313" key="7">
    <source>
        <dbReference type="Proteomes" id="UP000324832"/>
    </source>
</evidence>
<keyword evidence="5" id="KW-0812">Transmembrane</keyword>
<dbReference type="InterPro" id="IPR050271">
    <property type="entry name" value="UDP-glycosyltransferase"/>
</dbReference>
<keyword evidence="5" id="KW-0472">Membrane</keyword>
<reference evidence="6 7" key="1">
    <citation type="submission" date="2017-07" db="EMBL/GenBank/DDBJ databases">
        <authorList>
            <person name="Talla V."/>
            <person name="Backstrom N."/>
        </authorList>
    </citation>
    <scope>NUCLEOTIDE SEQUENCE [LARGE SCALE GENOMIC DNA]</scope>
</reference>
<dbReference type="PROSITE" id="PS00375">
    <property type="entry name" value="UDPGT"/>
    <property type="match status" value="1"/>
</dbReference>
<dbReference type="Proteomes" id="UP000324832">
    <property type="component" value="Unassembled WGS sequence"/>
</dbReference>
<dbReference type="GO" id="GO:0016020">
    <property type="term" value="C:membrane"/>
    <property type="evidence" value="ECO:0007669"/>
    <property type="project" value="UniProtKB-SubCell"/>
</dbReference>
<comment type="similarity">
    <text evidence="1 4">Belongs to the UDP-glycosyltransferase family.</text>
</comment>
<proteinExistence type="inferred from homology"/>
<dbReference type="AlphaFoldDB" id="A0A5E4QRM3"/>
<accession>A0A5E4QRM3</accession>
<comment type="subcellular location">
    <subcellularLocation>
        <location evidence="5">Membrane</location>
        <topology evidence="5">Single-pass membrane protein</topology>
    </subcellularLocation>
</comment>
<protein>
    <recommendedName>
        <fullName evidence="5">UDP-glucuronosyltransferase</fullName>
        <ecNumber evidence="5">2.4.1.17</ecNumber>
    </recommendedName>
</protein>
<dbReference type="FunFam" id="3.40.50.2000:FF:000050">
    <property type="entry name" value="UDP-glucuronosyltransferase"/>
    <property type="match status" value="1"/>
</dbReference>
<feature type="transmembrane region" description="Helical" evidence="5">
    <location>
        <begin position="479"/>
        <end position="506"/>
    </location>
</feature>
<dbReference type="CDD" id="cd03784">
    <property type="entry name" value="GT1_Gtf-like"/>
    <property type="match status" value="1"/>
</dbReference>